<feature type="domain" description="HTH cro/C1-type" evidence="1">
    <location>
        <begin position="9"/>
        <end position="63"/>
    </location>
</feature>
<evidence type="ECO:0000259" key="1">
    <source>
        <dbReference type="PROSITE" id="PS50943"/>
    </source>
</evidence>
<accession>A0ABU7UYF4</accession>
<comment type="caution">
    <text evidence="2">The sequence shown here is derived from an EMBL/GenBank/DDBJ whole genome shotgun (WGS) entry which is preliminary data.</text>
</comment>
<dbReference type="SUPFAM" id="SSF47413">
    <property type="entry name" value="lambda repressor-like DNA-binding domains"/>
    <property type="match status" value="1"/>
</dbReference>
<dbReference type="Pfam" id="PF13560">
    <property type="entry name" value="HTH_31"/>
    <property type="match status" value="1"/>
</dbReference>
<evidence type="ECO:0000313" key="3">
    <source>
        <dbReference type="Proteomes" id="UP001356170"/>
    </source>
</evidence>
<organism evidence="2 3">
    <name type="scientific">Aquilutibacter rugosus</name>
    <dbReference type="NCBI Taxonomy" id="3115820"/>
    <lineage>
        <taxon>Bacteria</taxon>
        <taxon>Pseudomonadati</taxon>
        <taxon>Pseudomonadota</taxon>
        <taxon>Gammaproteobacteria</taxon>
        <taxon>Lysobacterales</taxon>
        <taxon>Lysobacteraceae</taxon>
        <taxon>Aquilutibacter</taxon>
    </lineage>
</organism>
<dbReference type="EMBL" id="JAZHBO010000001">
    <property type="protein sequence ID" value="MEF2154998.1"/>
    <property type="molecule type" value="Genomic_DNA"/>
</dbReference>
<dbReference type="Gene3D" id="1.10.260.40">
    <property type="entry name" value="lambda repressor-like DNA-binding domains"/>
    <property type="match status" value="1"/>
</dbReference>
<dbReference type="CDD" id="cd00093">
    <property type="entry name" value="HTH_XRE"/>
    <property type="match status" value="1"/>
</dbReference>
<keyword evidence="3" id="KW-1185">Reference proteome</keyword>
<dbReference type="SMART" id="SM00530">
    <property type="entry name" value="HTH_XRE"/>
    <property type="match status" value="1"/>
</dbReference>
<proteinExistence type="predicted"/>
<sequence length="146" mass="16040">MTQELGRLLRERRNALNITMTTAAESAGMSRLTWHRLEKGEPGVALAHLAAAAEVLGLKLTMRVEDAGAPSDAEGHLPLQIELAKYPGLRTLAWQVGEHVDALTPREAFGIYRRNIRHLDVGALTDEELQLLTALQQVFDEVLPGV</sequence>
<name>A0ABU7UYF4_9GAMM</name>
<dbReference type="Proteomes" id="UP001356170">
    <property type="component" value="Unassembled WGS sequence"/>
</dbReference>
<dbReference type="InterPro" id="IPR010982">
    <property type="entry name" value="Lambda_DNA-bd_dom_sf"/>
</dbReference>
<protein>
    <submittedName>
        <fullName evidence="2">Helix-turn-helix transcriptional regulator</fullName>
    </submittedName>
</protein>
<reference evidence="2 3" key="1">
    <citation type="submission" date="2024-01" db="EMBL/GenBank/DDBJ databases">
        <title>Novel species of the genus Luteimonas isolated from rivers.</title>
        <authorList>
            <person name="Lu H."/>
        </authorList>
    </citation>
    <scope>NUCLEOTIDE SEQUENCE [LARGE SCALE GENOMIC DNA]</scope>
    <source>
        <strain evidence="2 3">FXH3W</strain>
    </source>
</reference>
<dbReference type="RefSeq" id="WP_331703140.1">
    <property type="nucleotide sequence ID" value="NZ_JAZHBO010000001.1"/>
</dbReference>
<evidence type="ECO:0000313" key="2">
    <source>
        <dbReference type="EMBL" id="MEF2154998.1"/>
    </source>
</evidence>
<dbReference type="InterPro" id="IPR001387">
    <property type="entry name" value="Cro/C1-type_HTH"/>
</dbReference>
<gene>
    <name evidence="2" type="ORF">V3390_01920</name>
</gene>
<dbReference type="PROSITE" id="PS50943">
    <property type="entry name" value="HTH_CROC1"/>
    <property type="match status" value="1"/>
</dbReference>